<keyword evidence="3" id="KW-0732">Signal</keyword>
<sequence>MHSAVIVVCLFVAGLVCRTEAQVGVLCRANERLLMCGCHRTCRNPAPDCKAVCRSGCFCEDGQVRNDKGLCVKLSECPPILAAFTQDTTEPRPNGGTCPNNEEYRFCENCLKTCDNPNPVCPAQCSRGCFCKNGLLRDRDGTCVSPAKCSKHMPAPPIQYQMTCSEHQVYKRCETCVKTCSNPNPICPTPCAIGCFCEDGYVQAPDGKCVKLEHCPKAEVMIGAMSHISHEPSVEDCAPDEEYFSCGWCEPSCSNPAPSCPIKVCTRGCLCRPPLLRHHSGHCVDEKDCYPQKCKDTNEEYVCRYGCEMHCDTRVCVRPRSCVLGCHCKMGLLRDSATGLCVVKDKCTNNTEISNVGAVVRNLD</sequence>
<reference evidence="5" key="1">
    <citation type="submission" date="2017-09" db="EMBL/GenBank/DDBJ databases">
        <title>Contemporary evolution of a Lepidopteran species, Heliothis virescens, in response to modern agricultural practices.</title>
        <authorList>
            <person name="Fritz M.L."/>
            <person name="Deyonke A.M."/>
            <person name="Papanicolaou A."/>
            <person name="Micinski S."/>
            <person name="Westbrook J."/>
            <person name="Gould F."/>
        </authorList>
    </citation>
    <scope>NUCLEOTIDE SEQUENCE [LARGE SCALE GENOMIC DNA]</scope>
    <source>
        <strain evidence="5">HvINT-</strain>
        <tissue evidence="5">Whole body</tissue>
    </source>
</reference>
<organism evidence="5">
    <name type="scientific">Heliothis virescens</name>
    <name type="common">Tobacco budworm moth</name>
    <dbReference type="NCBI Taxonomy" id="7102"/>
    <lineage>
        <taxon>Eukaryota</taxon>
        <taxon>Metazoa</taxon>
        <taxon>Ecdysozoa</taxon>
        <taxon>Arthropoda</taxon>
        <taxon>Hexapoda</taxon>
        <taxon>Insecta</taxon>
        <taxon>Pterygota</taxon>
        <taxon>Neoptera</taxon>
        <taxon>Endopterygota</taxon>
        <taxon>Lepidoptera</taxon>
        <taxon>Glossata</taxon>
        <taxon>Ditrysia</taxon>
        <taxon>Noctuoidea</taxon>
        <taxon>Noctuidae</taxon>
        <taxon>Heliothinae</taxon>
        <taxon>Heliothis</taxon>
    </lineage>
</organism>
<evidence type="ECO:0000256" key="3">
    <source>
        <dbReference type="SAM" id="SignalP"/>
    </source>
</evidence>
<feature type="chain" id="PRO_5012946567" description="TIL domain-containing protein" evidence="3">
    <location>
        <begin position="22"/>
        <end position="364"/>
    </location>
</feature>
<dbReference type="PANTHER" id="PTHR23259:SF70">
    <property type="entry name" value="ACCESSORY GLAND PROTEIN ACP62F-RELATED"/>
    <property type="match status" value="1"/>
</dbReference>
<evidence type="ECO:0000256" key="2">
    <source>
        <dbReference type="ARBA" id="ARBA00023157"/>
    </source>
</evidence>
<dbReference type="CDD" id="cd19941">
    <property type="entry name" value="TIL"/>
    <property type="match status" value="4"/>
</dbReference>
<dbReference type="STRING" id="7102.A0A2A4JCJ6"/>
<dbReference type="AlphaFoldDB" id="A0A2A4JCJ6"/>
<dbReference type="GO" id="GO:0030414">
    <property type="term" value="F:peptidase inhibitor activity"/>
    <property type="evidence" value="ECO:0007669"/>
    <property type="project" value="UniProtKB-KW"/>
</dbReference>
<accession>A0A2A4JCJ6</accession>
<keyword evidence="1" id="KW-0646">Protease inhibitor</keyword>
<feature type="domain" description="TIL" evidence="4">
    <location>
        <begin position="98"/>
        <end position="149"/>
    </location>
</feature>
<name>A0A2A4JCJ6_HELVI</name>
<keyword evidence="2" id="KW-1015">Disulfide bond</keyword>
<dbReference type="InterPro" id="IPR051368">
    <property type="entry name" value="SerProtInhib-TIL_Domain"/>
</dbReference>
<protein>
    <recommendedName>
        <fullName evidence="4">TIL domain-containing protein</fullName>
    </recommendedName>
</protein>
<dbReference type="Pfam" id="PF01826">
    <property type="entry name" value="TIL"/>
    <property type="match status" value="4"/>
</dbReference>
<feature type="signal peptide" evidence="3">
    <location>
        <begin position="1"/>
        <end position="21"/>
    </location>
</feature>
<dbReference type="InterPro" id="IPR036084">
    <property type="entry name" value="Ser_inhib-like_sf"/>
</dbReference>
<dbReference type="PANTHER" id="PTHR23259">
    <property type="entry name" value="RIDDLE"/>
    <property type="match status" value="1"/>
</dbReference>
<evidence type="ECO:0000256" key="1">
    <source>
        <dbReference type="ARBA" id="ARBA00022690"/>
    </source>
</evidence>
<dbReference type="InterPro" id="IPR002919">
    <property type="entry name" value="TIL_dom"/>
</dbReference>
<proteinExistence type="predicted"/>
<gene>
    <name evidence="5" type="ORF">B5V51_3822</name>
</gene>
<comment type="caution">
    <text evidence="5">The sequence shown here is derived from an EMBL/GenBank/DDBJ whole genome shotgun (WGS) entry which is preliminary data.</text>
</comment>
<feature type="domain" description="TIL" evidence="4">
    <location>
        <begin position="27"/>
        <end position="77"/>
    </location>
</feature>
<dbReference type="EMBL" id="NWSH01001919">
    <property type="protein sequence ID" value="PCG69681.1"/>
    <property type="molecule type" value="Genomic_DNA"/>
</dbReference>
<dbReference type="Gene3D" id="2.10.25.10">
    <property type="entry name" value="Laminin"/>
    <property type="match status" value="5"/>
</dbReference>
<feature type="domain" description="TIL" evidence="4">
    <location>
        <begin position="164"/>
        <end position="215"/>
    </location>
</feature>
<feature type="domain" description="TIL" evidence="4">
    <location>
        <begin position="237"/>
        <end position="289"/>
    </location>
</feature>
<evidence type="ECO:0000313" key="5">
    <source>
        <dbReference type="EMBL" id="PCG69681.1"/>
    </source>
</evidence>
<evidence type="ECO:0000259" key="4">
    <source>
        <dbReference type="Pfam" id="PF01826"/>
    </source>
</evidence>
<dbReference type="SUPFAM" id="SSF57567">
    <property type="entry name" value="Serine protease inhibitors"/>
    <property type="match status" value="5"/>
</dbReference>